<evidence type="ECO:0000313" key="2">
    <source>
        <dbReference type="Proteomes" id="UP000005953"/>
    </source>
</evidence>
<dbReference type="AlphaFoldDB" id="A4BIY5"/>
<sequence length="604" mass="69094">MKDLLSKPLQLEAMWENCEWSFFSEITKLPLADLKKNDRLGLMVLGAALQLDEPKSALQTLHRGLKLLDSKQRGFEFIASLIDIQIAKLFFLQGEQRRAVSIIQEAWNRDGYLLTPLFYEFLVGEAELRVQSGSYRTAIQVWQDVAMIMQQDCPDFIYERLSYTYRLNKTGFGGTKDENLVRGDCHKHEVLRYMHAQLRPDFYFEIGVDGGKSLALSNCRALGVDARPELDLKVELSSNCEIVNLSSDKFFELHADGMLSTAPDLALIDGMHLFEFALRDFINLEKYSKPYTLVVVDDVFPCHPKQAERVRQTGSWTGDIWKLLPILKKYRPDLTLITLDSYTTGLLLISGLDSKNNQLSLAYPEIMKEYQRDIEVPSEYLTRIGALRSDDSLVDSLLSILKEAKERSSSGKTLSRKLATLKPFLNLAGKMLDSPGRPPLMIVESMRKEIEESKVTLAKLYIPQQVGGDYSERYSLEEKIYFDEWYDLSFFAHDVAKGKKIRFDPMEGPGLVEIQRITINPHQGGNEVIEYIGNQELRSIVARGDAVLLENNDKFLVYSYSKDPILLIPWSGEKGGNMEIRVRFRVTRNTAEIEKAWLVHKELR</sequence>
<dbReference type="OrthoDB" id="9816424at2"/>
<name>A4BIY5_9GAMM</name>
<dbReference type="InterPro" id="IPR029063">
    <property type="entry name" value="SAM-dependent_MTases_sf"/>
</dbReference>
<organism evidence="1 2">
    <name type="scientific">Reinekea blandensis MED297</name>
    <dbReference type="NCBI Taxonomy" id="314283"/>
    <lineage>
        <taxon>Bacteria</taxon>
        <taxon>Pseudomonadati</taxon>
        <taxon>Pseudomonadota</taxon>
        <taxon>Gammaproteobacteria</taxon>
        <taxon>Oceanospirillales</taxon>
        <taxon>Saccharospirillaceae</taxon>
        <taxon>Reinekea</taxon>
    </lineage>
</organism>
<evidence type="ECO:0000313" key="1">
    <source>
        <dbReference type="EMBL" id="EAR07918.1"/>
    </source>
</evidence>
<dbReference type="STRING" id="314283.MED297_15350"/>
<dbReference type="SUPFAM" id="SSF53335">
    <property type="entry name" value="S-adenosyl-L-methionine-dependent methyltransferases"/>
    <property type="match status" value="1"/>
</dbReference>
<proteinExistence type="predicted"/>
<reference evidence="1 2" key="1">
    <citation type="submission" date="2006-02" db="EMBL/GenBank/DDBJ databases">
        <authorList>
            <person name="Pinhassi J."/>
            <person name="Pedros-Alio C."/>
            <person name="Ferriera S."/>
            <person name="Johnson J."/>
            <person name="Kravitz S."/>
            <person name="Halpern A."/>
            <person name="Remington K."/>
            <person name="Beeson K."/>
            <person name="Tran B."/>
            <person name="Rogers Y.-H."/>
            <person name="Friedman R."/>
            <person name="Venter J.C."/>
        </authorList>
    </citation>
    <scope>NUCLEOTIDE SEQUENCE [LARGE SCALE GENOMIC DNA]</scope>
    <source>
        <strain evidence="1 2">MED297</strain>
    </source>
</reference>
<dbReference type="HOGENOM" id="CLU_451900_0_0_6"/>
<comment type="caution">
    <text evidence="1">The sequence shown here is derived from an EMBL/GenBank/DDBJ whole genome shotgun (WGS) entry which is preliminary data.</text>
</comment>
<protein>
    <submittedName>
        <fullName evidence="1">Uncharacterized protein</fullName>
    </submittedName>
</protein>
<dbReference type="Gene3D" id="3.40.50.150">
    <property type="entry name" value="Vaccinia Virus protein VP39"/>
    <property type="match status" value="1"/>
</dbReference>
<keyword evidence="2" id="KW-1185">Reference proteome</keyword>
<dbReference type="RefSeq" id="WP_008043175.1">
    <property type="nucleotide sequence ID" value="NZ_CH724150.1"/>
</dbReference>
<dbReference type="EMBL" id="AAOE01000029">
    <property type="protein sequence ID" value="EAR07918.1"/>
    <property type="molecule type" value="Genomic_DNA"/>
</dbReference>
<dbReference type="Proteomes" id="UP000005953">
    <property type="component" value="Unassembled WGS sequence"/>
</dbReference>
<gene>
    <name evidence="1" type="ORF">MED297_15350</name>
</gene>
<accession>A4BIY5</accession>